<sequence>MIEIHRSALILAPAKSVYDIINDIEQYPSFLDGVASARVLESSDIHMLGELIIKKAGVEKTIITRNTLKAPSAIEMTLEQGPLEALTGTWLITPLSEEGCKVSLDLRFSMKKGLTAMAFGAVFKQVANNMVDSFVQRANQLQAQ</sequence>
<feature type="domain" description="Coenzyme Q-binding protein COQ10 START" evidence="3">
    <location>
        <begin position="12"/>
        <end position="134"/>
    </location>
</feature>
<dbReference type="EMBL" id="JBHRYN010000002">
    <property type="protein sequence ID" value="MFC3700090.1"/>
    <property type="molecule type" value="Genomic_DNA"/>
</dbReference>
<evidence type="ECO:0000256" key="2">
    <source>
        <dbReference type="ARBA" id="ARBA00022649"/>
    </source>
</evidence>
<dbReference type="Pfam" id="PF03364">
    <property type="entry name" value="Polyketide_cyc"/>
    <property type="match status" value="1"/>
</dbReference>
<dbReference type="SUPFAM" id="SSF55961">
    <property type="entry name" value="Bet v1-like"/>
    <property type="match status" value="1"/>
</dbReference>
<gene>
    <name evidence="4" type="ORF">ACFOND_00445</name>
</gene>
<dbReference type="Gene3D" id="3.30.530.20">
    <property type="match status" value="1"/>
</dbReference>
<evidence type="ECO:0000256" key="1">
    <source>
        <dbReference type="ARBA" id="ARBA00008918"/>
    </source>
</evidence>
<dbReference type="InterPro" id="IPR044996">
    <property type="entry name" value="COQ10-like"/>
</dbReference>
<reference evidence="5" key="1">
    <citation type="journal article" date="2019" name="Int. J. Syst. Evol. Microbiol.">
        <title>The Global Catalogue of Microorganisms (GCM) 10K type strain sequencing project: providing services to taxonomists for standard genome sequencing and annotation.</title>
        <authorList>
            <consortium name="The Broad Institute Genomics Platform"/>
            <consortium name="The Broad Institute Genome Sequencing Center for Infectious Disease"/>
            <person name="Wu L."/>
            <person name="Ma J."/>
        </authorList>
    </citation>
    <scope>NUCLEOTIDE SEQUENCE [LARGE SCALE GENOMIC DNA]</scope>
    <source>
        <strain evidence="5">CECT 8288</strain>
    </source>
</reference>
<dbReference type="PANTHER" id="PTHR12901">
    <property type="entry name" value="SPERM PROTEIN HOMOLOG"/>
    <property type="match status" value="1"/>
</dbReference>
<dbReference type="InterPro" id="IPR005031">
    <property type="entry name" value="COQ10_START"/>
</dbReference>
<comment type="similarity">
    <text evidence="1">Belongs to the ribosome association toxin RatA family.</text>
</comment>
<evidence type="ECO:0000313" key="4">
    <source>
        <dbReference type="EMBL" id="MFC3700090.1"/>
    </source>
</evidence>
<comment type="caution">
    <text evidence="4">The sequence shown here is derived from an EMBL/GenBank/DDBJ whole genome shotgun (WGS) entry which is preliminary data.</text>
</comment>
<proteinExistence type="inferred from homology"/>
<dbReference type="InterPro" id="IPR023393">
    <property type="entry name" value="START-like_dom_sf"/>
</dbReference>
<keyword evidence="2" id="KW-1277">Toxin-antitoxin system</keyword>
<evidence type="ECO:0000313" key="5">
    <source>
        <dbReference type="Proteomes" id="UP001595710"/>
    </source>
</evidence>
<protein>
    <submittedName>
        <fullName evidence="4">Type II toxin-antitoxin system RatA family toxin</fullName>
    </submittedName>
</protein>
<dbReference type="Proteomes" id="UP001595710">
    <property type="component" value="Unassembled WGS sequence"/>
</dbReference>
<keyword evidence="5" id="KW-1185">Reference proteome</keyword>
<accession>A0ABV7WQ51</accession>
<dbReference type="PANTHER" id="PTHR12901:SF10">
    <property type="entry name" value="COENZYME Q-BINDING PROTEIN COQ10, MITOCHONDRIAL"/>
    <property type="match status" value="1"/>
</dbReference>
<dbReference type="CDD" id="cd07813">
    <property type="entry name" value="COQ10p_like"/>
    <property type="match status" value="1"/>
</dbReference>
<name>A0ABV7WQ51_9GAMM</name>
<dbReference type="RefSeq" id="WP_290282903.1">
    <property type="nucleotide sequence ID" value="NZ_JAUFQI010000001.1"/>
</dbReference>
<evidence type="ECO:0000259" key="3">
    <source>
        <dbReference type="Pfam" id="PF03364"/>
    </source>
</evidence>
<organism evidence="4 5">
    <name type="scientific">Reinekea marina</name>
    <dbReference type="NCBI Taxonomy" id="1310421"/>
    <lineage>
        <taxon>Bacteria</taxon>
        <taxon>Pseudomonadati</taxon>
        <taxon>Pseudomonadota</taxon>
        <taxon>Gammaproteobacteria</taxon>
        <taxon>Oceanospirillales</taxon>
        <taxon>Saccharospirillaceae</taxon>
        <taxon>Reinekea</taxon>
    </lineage>
</organism>